<dbReference type="PANTHER" id="PTHR37542">
    <property type="entry name" value="HELO DOMAIN-CONTAINING PROTEIN-RELATED"/>
    <property type="match status" value="1"/>
</dbReference>
<accession>A0ABR4HW11</accession>
<dbReference type="EMBL" id="JBFXLS010000076">
    <property type="protein sequence ID" value="KAL2819585.1"/>
    <property type="molecule type" value="Genomic_DNA"/>
</dbReference>
<sequence length="590" mass="66996">MEPASLAFSVVAVFKDAYLTAKFVRATAKSIRNYRGEQEDVVVHLSVQICRLKNLSRLFRGADDNKVDMDFLETVPDKYLHIIRNILTKLQSVLANYTKLAAALDEDYQKYSPLSPTFQFDPTGVLCIDDNDDGVGSATRNWLEDTEHSESRRNSSETKAKRWSFFGFGSKPTKPKVALLKTSKSMGKLSPGVKWLFTRGELEKILREFEEWNKDLEYMIGPLLAGFGFFENRALQGRLQADGNLKLNFEINLFQGHLALNSASVESKDLECTTDNLISWEDAKSRIKQPRIVAEYKQNVFPVLSRADSETSGRGTPINGLYGSQLARLLHTSGEHDFRTLPLNAYARDKERFQYIFLFDYPKGAADRPPVSLYDLIASSRREPQFKLELKQRFRVAQTVAQAIGAFHSDSWLHKSIRAHAIKFFFFQRDGESSCDFNNLYLTDFGFARPVAGSTSMLAAARDIDHDIYQHPDRWDPPRASFSQIHDIYSLGVVLLEIGLWQTARQLYEDIVQYELRGKVPAEGVSAKKINRTFLDDAKQRLAHRMGAPYRDAVLACLDGDWGDLVGTRDFASKFQERVVGKVDIKAFLT</sequence>
<comment type="caution">
    <text evidence="2">The sequence shown here is derived from an EMBL/GenBank/DDBJ whole genome shotgun (WGS) entry which is preliminary data.</text>
</comment>
<dbReference type="PROSITE" id="PS50011">
    <property type="entry name" value="PROTEIN_KINASE_DOM"/>
    <property type="match status" value="1"/>
</dbReference>
<gene>
    <name evidence="2" type="ORF">BDW59DRAFT_165036</name>
</gene>
<keyword evidence="3" id="KW-1185">Reference proteome</keyword>
<dbReference type="SUPFAM" id="SSF56112">
    <property type="entry name" value="Protein kinase-like (PK-like)"/>
    <property type="match status" value="1"/>
</dbReference>
<reference evidence="2 3" key="1">
    <citation type="submission" date="2024-07" db="EMBL/GenBank/DDBJ databases">
        <title>Section-level genome sequencing and comparative genomics of Aspergillus sections Usti and Cavernicolus.</title>
        <authorList>
            <consortium name="Lawrence Berkeley National Laboratory"/>
            <person name="Nybo J.L."/>
            <person name="Vesth T.C."/>
            <person name="Theobald S."/>
            <person name="Frisvad J.C."/>
            <person name="Larsen T.O."/>
            <person name="Kjaerboelling I."/>
            <person name="Rothschild-Mancinelli K."/>
            <person name="Lyhne E.K."/>
            <person name="Kogle M.E."/>
            <person name="Barry K."/>
            <person name="Clum A."/>
            <person name="Na H."/>
            <person name="Ledsgaard L."/>
            <person name="Lin J."/>
            <person name="Lipzen A."/>
            <person name="Kuo A."/>
            <person name="Riley R."/>
            <person name="Mondo S."/>
            <person name="LaButti K."/>
            <person name="Haridas S."/>
            <person name="Pangalinan J."/>
            <person name="Salamov A.A."/>
            <person name="Simmons B.A."/>
            <person name="Magnuson J.K."/>
            <person name="Chen J."/>
            <person name="Drula E."/>
            <person name="Henrissat B."/>
            <person name="Wiebenga A."/>
            <person name="Lubbers R.J."/>
            <person name="Gomes A.C."/>
            <person name="Makela M.R."/>
            <person name="Stajich J."/>
            <person name="Grigoriev I.V."/>
            <person name="Mortensen U.H."/>
            <person name="De vries R.P."/>
            <person name="Baker S.E."/>
            <person name="Andersen M.R."/>
        </authorList>
    </citation>
    <scope>NUCLEOTIDE SEQUENCE [LARGE SCALE GENOMIC DNA]</scope>
    <source>
        <strain evidence="2 3">CBS 600.67</strain>
    </source>
</reference>
<dbReference type="Gene3D" id="1.20.120.1020">
    <property type="entry name" value="Prion-inhibition and propagation, HeLo domain"/>
    <property type="match status" value="1"/>
</dbReference>
<dbReference type="InterPro" id="IPR000719">
    <property type="entry name" value="Prot_kinase_dom"/>
</dbReference>
<feature type="domain" description="Protein kinase" evidence="1">
    <location>
        <begin position="180"/>
        <end position="590"/>
    </location>
</feature>
<dbReference type="InterPro" id="IPR038305">
    <property type="entry name" value="HeLo_sf"/>
</dbReference>
<organism evidence="2 3">
    <name type="scientific">Aspergillus cavernicola</name>
    <dbReference type="NCBI Taxonomy" id="176166"/>
    <lineage>
        <taxon>Eukaryota</taxon>
        <taxon>Fungi</taxon>
        <taxon>Dikarya</taxon>
        <taxon>Ascomycota</taxon>
        <taxon>Pezizomycotina</taxon>
        <taxon>Eurotiomycetes</taxon>
        <taxon>Eurotiomycetidae</taxon>
        <taxon>Eurotiales</taxon>
        <taxon>Aspergillaceae</taxon>
        <taxon>Aspergillus</taxon>
        <taxon>Aspergillus subgen. Nidulantes</taxon>
    </lineage>
</organism>
<dbReference type="InterPro" id="IPR011009">
    <property type="entry name" value="Kinase-like_dom_sf"/>
</dbReference>
<dbReference type="Proteomes" id="UP001610335">
    <property type="component" value="Unassembled WGS sequence"/>
</dbReference>
<name>A0ABR4HW11_9EURO</name>
<evidence type="ECO:0000313" key="3">
    <source>
        <dbReference type="Proteomes" id="UP001610335"/>
    </source>
</evidence>
<dbReference type="Gene3D" id="1.10.510.10">
    <property type="entry name" value="Transferase(Phosphotransferase) domain 1"/>
    <property type="match status" value="1"/>
</dbReference>
<proteinExistence type="predicted"/>
<protein>
    <recommendedName>
        <fullName evidence="1">Protein kinase domain-containing protein</fullName>
    </recommendedName>
</protein>
<evidence type="ECO:0000313" key="2">
    <source>
        <dbReference type="EMBL" id="KAL2819585.1"/>
    </source>
</evidence>
<dbReference type="PANTHER" id="PTHR37542:SF3">
    <property type="entry name" value="PRION-INHIBITION AND PROPAGATION HELO DOMAIN-CONTAINING PROTEIN"/>
    <property type="match status" value="1"/>
</dbReference>
<evidence type="ECO:0000259" key="1">
    <source>
        <dbReference type="PROSITE" id="PS50011"/>
    </source>
</evidence>